<gene>
    <name evidence="3" type="ORF">F3Y22_tig00110548pilonHSYRG00770</name>
</gene>
<name>A0A6A3AA86_HIBSY</name>
<dbReference type="Gene3D" id="3.40.50.1110">
    <property type="entry name" value="SGNH hydrolase"/>
    <property type="match status" value="1"/>
</dbReference>
<dbReference type="InterPro" id="IPR001087">
    <property type="entry name" value="GDSL"/>
</dbReference>
<feature type="transmembrane region" description="Helical" evidence="2">
    <location>
        <begin position="12"/>
        <end position="30"/>
    </location>
</feature>
<organism evidence="3 4">
    <name type="scientific">Hibiscus syriacus</name>
    <name type="common">Rose of Sharon</name>
    <dbReference type="NCBI Taxonomy" id="106335"/>
    <lineage>
        <taxon>Eukaryota</taxon>
        <taxon>Viridiplantae</taxon>
        <taxon>Streptophyta</taxon>
        <taxon>Embryophyta</taxon>
        <taxon>Tracheophyta</taxon>
        <taxon>Spermatophyta</taxon>
        <taxon>Magnoliopsida</taxon>
        <taxon>eudicotyledons</taxon>
        <taxon>Gunneridae</taxon>
        <taxon>Pentapetalae</taxon>
        <taxon>rosids</taxon>
        <taxon>malvids</taxon>
        <taxon>Malvales</taxon>
        <taxon>Malvaceae</taxon>
        <taxon>Malvoideae</taxon>
        <taxon>Hibiscus</taxon>
    </lineage>
</organism>
<keyword evidence="2" id="KW-0812">Transmembrane</keyword>
<protein>
    <submittedName>
        <fullName evidence="3">GDSL esterase/lipase</fullName>
    </submittedName>
</protein>
<keyword evidence="2" id="KW-1133">Transmembrane helix</keyword>
<dbReference type="FunFam" id="3.40.50.1110:FF:000003">
    <property type="entry name" value="GDSL esterase/lipase APG"/>
    <property type="match status" value="1"/>
</dbReference>
<reference evidence="3" key="1">
    <citation type="submission" date="2019-09" db="EMBL/GenBank/DDBJ databases">
        <title>Draft genome information of white flower Hibiscus syriacus.</title>
        <authorList>
            <person name="Kim Y.-M."/>
        </authorList>
    </citation>
    <scope>NUCLEOTIDE SEQUENCE [LARGE SCALE GENOMIC DNA]</scope>
    <source>
        <strain evidence="3">YM2019G1</strain>
    </source>
</reference>
<keyword evidence="4" id="KW-1185">Reference proteome</keyword>
<evidence type="ECO:0000256" key="1">
    <source>
        <dbReference type="ARBA" id="ARBA00008668"/>
    </source>
</evidence>
<dbReference type="InterPro" id="IPR035669">
    <property type="entry name" value="SGNH_plant_lipase-like"/>
</dbReference>
<dbReference type="PANTHER" id="PTHR45642:SF51">
    <property type="entry name" value="GDSL-LIKE LIPASE_ACYLHYDROLASE"/>
    <property type="match status" value="1"/>
</dbReference>
<dbReference type="AlphaFoldDB" id="A0A6A3AA86"/>
<dbReference type="Pfam" id="PF00657">
    <property type="entry name" value="Lipase_GDSL"/>
    <property type="match status" value="1"/>
</dbReference>
<sequence length="440" mass="49057">MLVHAYWNYRTVMASMIFPCIFFIQILAIASKSDAKVSAVIVFGDSSVDSGNNNFIPTIAKCNFEPYGRDFPGGTPTGRFCNGRLPPDFISEGFGLKPIIPAYLDPAFNISDFATGVCFASAATGYDNATADILKVIPLWKEVEYYKEYQKKLRAYLGDRTASEVISEALYVISIGTNDFVENYYALPKRKSQLTVQQYEDFLIGIAENFVRQIYSLGARKLSLTGLPPMGCLPVQRTTNFHNPLNCLEERNRVALEFNGKLKATVAKLNKDLPGLKVFFADAYDLLFQLITKPSQYGFEVVEEGCCGTGFFETGFLCNRHTPHTCPDANNSVTATSTNDAATGYFKISGKEAFQGHALTSLNQIEIRSSMEDLHELYKSFFPKSPSLSPQKMPLSSFSSIANGRWSAFERRMGLTGQRSQSNRFIYRYDSVQVSKLRCG</sequence>
<dbReference type="Proteomes" id="UP000436088">
    <property type="component" value="Unassembled WGS sequence"/>
</dbReference>
<dbReference type="CDD" id="cd01837">
    <property type="entry name" value="SGNH_plant_lipase_like"/>
    <property type="match status" value="1"/>
</dbReference>
<comment type="caution">
    <text evidence="3">The sequence shown here is derived from an EMBL/GenBank/DDBJ whole genome shotgun (WGS) entry which is preliminary data.</text>
</comment>
<evidence type="ECO:0000256" key="2">
    <source>
        <dbReference type="SAM" id="Phobius"/>
    </source>
</evidence>
<evidence type="ECO:0000313" key="3">
    <source>
        <dbReference type="EMBL" id="KAE8701324.1"/>
    </source>
</evidence>
<dbReference type="InterPro" id="IPR036514">
    <property type="entry name" value="SGNH_hydro_sf"/>
</dbReference>
<evidence type="ECO:0000313" key="4">
    <source>
        <dbReference type="Proteomes" id="UP000436088"/>
    </source>
</evidence>
<keyword evidence="2" id="KW-0472">Membrane</keyword>
<dbReference type="PANTHER" id="PTHR45642">
    <property type="entry name" value="GDSL ESTERASE/LIPASE EXL3"/>
    <property type="match status" value="1"/>
</dbReference>
<accession>A0A6A3AA86</accession>
<proteinExistence type="inferred from homology"/>
<dbReference type="EMBL" id="VEPZ02001024">
    <property type="protein sequence ID" value="KAE8701324.1"/>
    <property type="molecule type" value="Genomic_DNA"/>
</dbReference>
<dbReference type="InterPro" id="IPR050592">
    <property type="entry name" value="GDSL_lipolytic_enzyme"/>
</dbReference>
<dbReference type="GO" id="GO:0016788">
    <property type="term" value="F:hydrolase activity, acting on ester bonds"/>
    <property type="evidence" value="ECO:0007669"/>
    <property type="project" value="InterPro"/>
</dbReference>
<comment type="similarity">
    <text evidence="1">Belongs to the 'GDSL' lipolytic enzyme family.</text>
</comment>